<evidence type="ECO:0000313" key="2">
    <source>
        <dbReference type="EMBL" id="CAH2312201.1"/>
    </source>
</evidence>
<keyword evidence="3" id="KW-1185">Reference proteome</keyword>
<reference evidence="2" key="1">
    <citation type="submission" date="2022-03" db="EMBL/GenBank/DDBJ databases">
        <authorList>
            <person name="Alioto T."/>
            <person name="Alioto T."/>
            <person name="Gomez Garrido J."/>
        </authorList>
    </citation>
    <scope>NUCLEOTIDE SEQUENCE</scope>
</reference>
<protein>
    <submittedName>
        <fullName evidence="2">Uncharacterized protein</fullName>
    </submittedName>
</protein>
<evidence type="ECO:0000256" key="1">
    <source>
        <dbReference type="SAM" id="MobiDB-lite"/>
    </source>
</evidence>
<dbReference type="EMBL" id="OW240919">
    <property type="protein sequence ID" value="CAH2312201.1"/>
    <property type="molecule type" value="Genomic_DNA"/>
</dbReference>
<proteinExistence type="predicted"/>
<feature type="region of interest" description="Disordered" evidence="1">
    <location>
        <begin position="25"/>
        <end position="150"/>
    </location>
</feature>
<gene>
    <name evidence="2" type="ORF">PECUL_23A060472</name>
</gene>
<name>A0AAD1SUQ1_PELCU</name>
<sequence length="150" mass="16920">MEDKHDILARLNRIFDHFWRKLANKQHQPVGNQSDDHSRHKPIPVTRQKTTAATASRALKWRRGGKQALPRGAHTHPGSLPESKSLPWKHPPTAAKVPEGAGSPWGLNIHNTFHKPRTAQQHAPTARAPNPTLGPPEWKATRVRTRQHHP</sequence>
<accession>A0AAD1SUQ1</accession>
<evidence type="ECO:0000313" key="3">
    <source>
        <dbReference type="Proteomes" id="UP001295444"/>
    </source>
</evidence>
<dbReference type="AlphaFoldDB" id="A0AAD1SUQ1"/>
<dbReference type="Proteomes" id="UP001295444">
    <property type="component" value="Chromosome 08"/>
</dbReference>
<feature type="compositionally biased region" description="Basic residues" evidence="1">
    <location>
        <begin position="141"/>
        <end position="150"/>
    </location>
</feature>
<organism evidence="2 3">
    <name type="scientific">Pelobates cultripes</name>
    <name type="common">Western spadefoot toad</name>
    <dbReference type="NCBI Taxonomy" id="61616"/>
    <lineage>
        <taxon>Eukaryota</taxon>
        <taxon>Metazoa</taxon>
        <taxon>Chordata</taxon>
        <taxon>Craniata</taxon>
        <taxon>Vertebrata</taxon>
        <taxon>Euteleostomi</taxon>
        <taxon>Amphibia</taxon>
        <taxon>Batrachia</taxon>
        <taxon>Anura</taxon>
        <taxon>Pelobatoidea</taxon>
        <taxon>Pelobatidae</taxon>
        <taxon>Pelobates</taxon>
    </lineage>
</organism>